<reference evidence="1 2" key="1">
    <citation type="journal article" date="2017" name="Water Res.">
        <title>Comammox in drinking water systems.</title>
        <authorList>
            <person name="Wang Y."/>
            <person name="Ma L."/>
            <person name="Mao Y."/>
            <person name="Jiang X."/>
            <person name="Xia Y."/>
            <person name="Yu K."/>
            <person name="Li B."/>
            <person name="Zhang T."/>
        </authorList>
    </citation>
    <scope>NUCLEOTIDE SEQUENCE [LARGE SCALE GENOMIC DNA]</scope>
    <source>
        <strain evidence="1">SG_bin8</strain>
    </source>
</reference>
<accession>A0A1W9HY35</accession>
<evidence type="ECO:0000313" key="2">
    <source>
        <dbReference type="Proteomes" id="UP000192872"/>
    </source>
</evidence>
<dbReference type="Proteomes" id="UP000192872">
    <property type="component" value="Unassembled WGS sequence"/>
</dbReference>
<organism evidence="1 2">
    <name type="scientific">Candidatus Raskinella chloraquaticus</name>
    <dbReference type="NCBI Taxonomy" id="1951219"/>
    <lineage>
        <taxon>Bacteria</taxon>
        <taxon>Pseudomonadati</taxon>
        <taxon>Pseudomonadota</taxon>
        <taxon>Alphaproteobacteria</taxon>
        <taxon>Hyphomicrobiales</taxon>
        <taxon>Phreatobacteraceae</taxon>
        <taxon>Candidatus Raskinella</taxon>
    </lineage>
</organism>
<dbReference type="RefSeq" id="WP_376801389.1">
    <property type="nucleotide sequence ID" value="NZ_DBNB01000021.1"/>
</dbReference>
<dbReference type="EMBL" id="LWDL01000015">
    <property type="protein sequence ID" value="OQW52227.1"/>
    <property type="molecule type" value="Genomic_DNA"/>
</dbReference>
<dbReference type="AlphaFoldDB" id="A0A1W9HY35"/>
<protein>
    <submittedName>
        <fullName evidence="1">Uncharacterized protein</fullName>
    </submittedName>
</protein>
<sequence length="73" mass="8105">MTSSTINVFDRFSVNSTKPDVTDKPLPAFVRALIAAFETSGRLHAMAYFARKTDLELAQLGLTRASIFERLKA</sequence>
<name>A0A1W9HY35_9HYPH</name>
<dbReference type="STRING" id="1827387.A4S15_08745"/>
<proteinExistence type="predicted"/>
<comment type="caution">
    <text evidence="1">The sequence shown here is derived from an EMBL/GenBank/DDBJ whole genome shotgun (WGS) entry which is preliminary data.</text>
</comment>
<gene>
    <name evidence="1" type="ORF">A4S15_08745</name>
</gene>
<evidence type="ECO:0000313" key="1">
    <source>
        <dbReference type="EMBL" id="OQW52227.1"/>
    </source>
</evidence>